<evidence type="ECO:0000256" key="2">
    <source>
        <dbReference type="SAM" id="SignalP"/>
    </source>
</evidence>
<dbReference type="PANTHER" id="PTHR43108:SF8">
    <property type="entry name" value="SD21168P"/>
    <property type="match status" value="1"/>
</dbReference>
<protein>
    <submittedName>
        <fullName evidence="4">Sulfatase-like hydrolase/transferase</fullName>
    </submittedName>
</protein>
<accession>A0ABW4TMP6</accession>
<dbReference type="PANTHER" id="PTHR43108">
    <property type="entry name" value="N-ACETYLGLUCOSAMINE-6-SULFATASE FAMILY MEMBER"/>
    <property type="match status" value="1"/>
</dbReference>
<feature type="signal peptide" evidence="2">
    <location>
        <begin position="1"/>
        <end position="21"/>
    </location>
</feature>
<feature type="region of interest" description="Disordered" evidence="1">
    <location>
        <begin position="21"/>
        <end position="48"/>
    </location>
</feature>
<gene>
    <name evidence="4" type="ORF">ACFSDE_08385</name>
</gene>
<organism evidence="4 5">
    <name type="scientific">Nocardioides aestuarii</name>
    <dbReference type="NCBI Taxonomy" id="252231"/>
    <lineage>
        <taxon>Bacteria</taxon>
        <taxon>Bacillati</taxon>
        <taxon>Actinomycetota</taxon>
        <taxon>Actinomycetes</taxon>
        <taxon>Propionibacteriales</taxon>
        <taxon>Nocardioidaceae</taxon>
        <taxon>Nocardioides</taxon>
    </lineage>
</organism>
<evidence type="ECO:0000259" key="3">
    <source>
        <dbReference type="Pfam" id="PF00884"/>
    </source>
</evidence>
<proteinExistence type="predicted"/>
<evidence type="ECO:0000256" key="1">
    <source>
        <dbReference type="SAM" id="MobiDB-lite"/>
    </source>
</evidence>
<dbReference type="InterPro" id="IPR017850">
    <property type="entry name" value="Alkaline_phosphatase_core_sf"/>
</dbReference>
<dbReference type="PROSITE" id="PS51257">
    <property type="entry name" value="PROKAR_LIPOPROTEIN"/>
    <property type="match status" value="1"/>
</dbReference>
<feature type="chain" id="PRO_5045458363" evidence="2">
    <location>
        <begin position="22"/>
        <end position="566"/>
    </location>
</feature>
<evidence type="ECO:0000313" key="4">
    <source>
        <dbReference type="EMBL" id="MFD1946807.1"/>
    </source>
</evidence>
<name>A0ABW4TMP6_9ACTN</name>
<evidence type="ECO:0000313" key="5">
    <source>
        <dbReference type="Proteomes" id="UP001597351"/>
    </source>
</evidence>
<dbReference type="RefSeq" id="WP_343917304.1">
    <property type="nucleotide sequence ID" value="NZ_BAAAJT010000002.1"/>
</dbReference>
<feature type="region of interest" description="Disordered" evidence="1">
    <location>
        <begin position="305"/>
        <end position="330"/>
    </location>
</feature>
<dbReference type="Gene3D" id="3.40.720.10">
    <property type="entry name" value="Alkaline Phosphatase, subunit A"/>
    <property type="match status" value="1"/>
</dbReference>
<dbReference type="InterPro" id="IPR000917">
    <property type="entry name" value="Sulfatase_N"/>
</dbReference>
<sequence length="566" mass="60895">MGVRTCAVLLAALLTAGCGGSVEPARPADPPRVVAPPDRGEPRPVRQAPDPDVVLVVMDDVPAWLVDTMPEVRRMVRAGASYEQAFVPDSLCCVSRASLLTGQYPHQTGVRTNTANTPNPVGPVGGWEAFEAYGNLERSVNVALQEAGWTTGFVGKYLNQYEYVPGGEVPPVPPGWTSWQPVFGSAYDGWDFDVMSASSGDALPLVEHVDAPPEWATDEEKDAAYAGKVIADRAVDFVRDHEDDRTPWFLTVAPYAAHSRVGPVGHYPGDPGFPPAFRDRPAPGRPGNCGLVDCRDLSVDDLPGWGDDQADNAPVAADGGTAYQWRPDSTPNATYGTSVVRSQAQMVQSIDRMLRRLREAAGPDTWFVLMSDNGIHVGQHGLGVGKGTAFDTDIRVPLVVTGPSVRAGTRTSVVSTLDIAPTLEDLAGLRSPRYRSGTSLLPDLVGRRPDRRQFAFVEHTWASTLGVDPDASYAGGTMDDIPSYVAVRSRDGLLVRYDLDPSVEGVDPALELYDYRRVGWERRNVAADPAARGLLGRLSRRLALFDACAGVTGDEPVPPSCRSLSR</sequence>
<dbReference type="EMBL" id="JBHUGD010000003">
    <property type="protein sequence ID" value="MFD1946807.1"/>
    <property type="molecule type" value="Genomic_DNA"/>
</dbReference>
<keyword evidence="2" id="KW-0732">Signal</keyword>
<comment type="caution">
    <text evidence="4">The sequence shown here is derived from an EMBL/GenBank/DDBJ whole genome shotgun (WGS) entry which is preliminary data.</text>
</comment>
<keyword evidence="5" id="KW-1185">Reference proteome</keyword>
<reference evidence="5" key="1">
    <citation type="journal article" date="2019" name="Int. J. Syst. Evol. Microbiol.">
        <title>The Global Catalogue of Microorganisms (GCM) 10K type strain sequencing project: providing services to taxonomists for standard genome sequencing and annotation.</title>
        <authorList>
            <consortium name="The Broad Institute Genomics Platform"/>
            <consortium name="The Broad Institute Genome Sequencing Center for Infectious Disease"/>
            <person name="Wu L."/>
            <person name="Ma J."/>
        </authorList>
    </citation>
    <scope>NUCLEOTIDE SEQUENCE [LARGE SCALE GENOMIC DNA]</scope>
    <source>
        <strain evidence="5">CGMCC 1.12477</strain>
    </source>
</reference>
<dbReference type="Proteomes" id="UP001597351">
    <property type="component" value="Unassembled WGS sequence"/>
</dbReference>
<dbReference type="SUPFAM" id="SSF53649">
    <property type="entry name" value="Alkaline phosphatase-like"/>
    <property type="match status" value="1"/>
</dbReference>
<dbReference type="Pfam" id="PF00884">
    <property type="entry name" value="Sulfatase"/>
    <property type="match status" value="1"/>
</dbReference>
<feature type="domain" description="Sulfatase N-terminal" evidence="3">
    <location>
        <begin position="51"/>
        <end position="428"/>
    </location>
</feature>